<proteinExistence type="predicted"/>
<dbReference type="KEGG" id="rti:DC20_19680"/>
<sequence>MRPDRKRNRLLGFDYSQDAFYFVTCCVKEMACVFGEVINEEMHLNQFGQIAERQWFWLLEQYPYLSSHAFVVMPNHVHAILEINKQGVLMLGEDQECEGTGRDLSVLLSWGGRKVKSLSQIMGAYKTTTSKLIRLAGMPDFAWHRSFHDHIIRDEKSFRNIKHYIENNPAKWEEDTFRR</sequence>
<dbReference type="SMART" id="SM01321">
    <property type="entry name" value="Y1_Tnp"/>
    <property type="match status" value="1"/>
</dbReference>
<dbReference type="RefSeq" id="WP_062545410.1">
    <property type="nucleotide sequence ID" value="NZ_CP012643.1"/>
</dbReference>
<name>A0A0P0D178_9BACT</name>
<accession>A0A0P0D178</accession>
<protein>
    <recommendedName>
        <fullName evidence="1">Transposase IS200-like domain-containing protein</fullName>
    </recommendedName>
</protein>
<keyword evidence="3" id="KW-1185">Reference proteome</keyword>
<gene>
    <name evidence="2" type="ORF">DC20_19680</name>
</gene>
<reference evidence="2 3" key="1">
    <citation type="submission" date="2015-08" db="EMBL/GenBank/DDBJ databases">
        <title>Complete genome sequence of Rufibacter tibetensis strain 1351t, a radiation-resistant bacterium from tibet plateau.</title>
        <authorList>
            <person name="Dai J."/>
        </authorList>
    </citation>
    <scope>NUCLEOTIDE SEQUENCE [LARGE SCALE GENOMIC DNA]</scope>
    <source>
        <strain evidence="2 3">1351</strain>
    </source>
</reference>
<dbReference type="PATRIC" id="fig|512763.3.peg.4321"/>
<dbReference type="STRING" id="512763.DC20_19680"/>
<dbReference type="GO" id="GO:0004803">
    <property type="term" value="F:transposase activity"/>
    <property type="evidence" value="ECO:0007669"/>
    <property type="project" value="InterPro"/>
</dbReference>
<evidence type="ECO:0000259" key="1">
    <source>
        <dbReference type="SMART" id="SM01321"/>
    </source>
</evidence>
<dbReference type="GO" id="GO:0006313">
    <property type="term" value="P:DNA transposition"/>
    <property type="evidence" value="ECO:0007669"/>
    <property type="project" value="InterPro"/>
</dbReference>
<evidence type="ECO:0000313" key="3">
    <source>
        <dbReference type="Proteomes" id="UP000061382"/>
    </source>
</evidence>
<dbReference type="AlphaFoldDB" id="A0A0P0D178"/>
<evidence type="ECO:0000313" key="2">
    <source>
        <dbReference type="EMBL" id="ALJ00798.1"/>
    </source>
</evidence>
<dbReference type="OrthoDB" id="9794403at2"/>
<dbReference type="GO" id="GO:0043565">
    <property type="term" value="F:sequence-specific DNA binding"/>
    <property type="evidence" value="ECO:0007669"/>
    <property type="project" value="TreeGrafter"/>
</dbReference>
<dbReference type="InterPro" id="IPR052715">
    <property type="entry name" value="RAYT_transposase"/>
</dbReference>
<dbReference type="SUPFAM" id="SSF143422">
    <property type="entry name" value="Transposase IS200-like"/>
    <property type="match status" value="1"/>
</dbReference>
<dbReference type="EMBL" id="CP012643">
    <property type="protein sequence ID" value="ALJ00798.1"/>
    <property type="molecule type" value="Genomic_DNA"/>
</dbReference>
<feature type="domain" description="Transposase IS200-like" evidence="1">
    <location>
        <begin position="16"/>
        <end position="168"/>
    </location>
</feature>
<dbReference type="PANTHER" id="PTHR36966:SF1">
    <property type="entry name" value="REP-ASSOCIATED TYROSINE TRANSPOSASE"/>
    <property type="match status" value="1"/>
</dbReference>
<dbReference type="PANTHER" id="PTHR36966">
    <property type="entry name" value="REP-ASSOCIATED TYROSINE TRANSPOSASE"/>
    <property type="match status" value="1"/>
</dbReference>
<dbReference type="InterPro" id="IPR002686">
    <property type="entry name" value="Transposase_17"/>
</dbReference>
<organism evidence="2 3">
    <name type="scientific">Rufibacter tibetensis</name>
    <dbReference type="NCBI Taxonomy" id="512763"/>
    <lineage>
        <taxon>Bacteria</taxon>
        <taxon>Pseudomonadati</taxon>
        <taxon>Bacteroidota</taxon>
        <taxon>Cytophagia</taxon>
        <taxon>Cytophagales</taxon>
        <taxon>Hymenobacteraceae</taxon>
        <taxon>Rufibacter</taxon>
    </lineage>
</organism>
<dbReference type="Gene3D" id="3.30.70.1290">
    <property type="entry name" value="Transposase IS200-like"/>
    <property type="match status" value="1"/>
</dbReference>
<dbReference type="InterPro" id="IPR036515">
    <property type="entry name" value="Transposase_17_sf"/>
</dbReference>
<dbReference type="Proteomes" id="UP000061382">
    <property type="component" value="Chromosome"/>
</dbReference>